<feature type="domain" description="Peptidase A1" evidence="13">
    <location>
        <begin position="643"/>
        <end position="959"/>
    </location>
</feature>
<dbReference type="PROSITE" id="PS00141">
    <property type="entry name" value="ASP_PROTEASE"/>
    <property type="match status" value="2"/>
</dbReference>
<comment type="similarity">
    <text evidence="1 10">Belongs to the peptidase A1 family.</text>
</comment>
<dbReference type="InterPro" id="IPR001461">
    <property type="entry name" value="Aspartic_peptidase_A1"/>
</dbReference>
<feature type="active site" evidence="7">
    <location>
        <position position="661"/>
    </location>
</feature>
<dbReference type="Gene3D" id="2.40.70.10">
    <property type="entry name" value="Acid Proteases"/>
    <property type="match status" value="2"/>
</dbReference>
<keyword evidence="6" id="KW-0325">Glycoprotein</keyword>
<keyword evidence="9" id="KW-0245">EGF-like domain</keyword>
<dbReference type="InterPro" id="IPR021109">
    <property type="entry name" value="Peptidase_aspartic_dom_sf"/>
</dbReference>
<dbReference type="PROSITE" id="PS50026">
    <property type="entry name" value="EGF_3"/>
    <property type="match status" value="1"/>
</dbReference>
<evidence type="ECO:0000313" key="14">
    <source>
        <dbReference type="EMBL" id="CAF1432433.1"/>
    </source>
</evidence>
<dbReference type="Pfam" id="PF01823">
    <property type="entry name" value="MACPF"/>
    <property type="match status" value="1"/>
</dbReference>
<keyword evidence="4 10" id="KW-0378">Hydrolase</keyword>
<dbReference type="PROSITE" id="PS51412">
    <property type="entry name" value="MACPF_2"/>
    <property type="match status" value="1"/>
</dbReference>
<feature type="active site" evidence="7">
    <location>
        <position position="842"/>
    </location>
</feature>
<keyword evidence="3 10" id="KW-0064">Aspartyl protease</keyword>
<feature type="disulfide bond" evidence="8">
    <location>
        <begin position="674"/>
        <end position="678"/>
    </location>
</feature>
<evidence type="ECO:0000256" key="5">
    <source>
        <dbReference type="ARBA" id="ARBA00023157"/>
    </source>
</evidence>
<evidence type="ECO:0000259" key="12">
    <source>
        <dbReference type="PROSITE" id="PS51412"/>
    </source>
</evidence>
<feature type="domain" description="MACPF" evidence="12">
    <location>
        <begin position="23"/>
        <end position="352"/>
    </location>
</feature>
<keyword evidence="5 8" id="KW-1015">Disulfide bond</keyword>
<evidence type="ECO:0000259" key="13">
    <source>
        <dbReference type="PROSITE" id="PS51767"/>
    </source>
</evidence>
<evidence type="ECO:0000256" key="9">
    <source>
        <dbReference type="PROSITE-ProRule" id="PRU00076"/>
    </source>
</evidence>
<dbReference type="GO" id="GO:0005764">
    <property type="term" value="C:lysosome"/>
    <property type="evidence" value="ECO:0007669"/>
    <property type="project" value="TreeGrafter"/>
</dbReference>
<evidence type="ECO:0000256" key="4">
    <source>
        <dbReference type="ARBA" id="ARBA00022801"/>
    </source>
</evidence>
<sequence length="1050" mass="115668">MEDFFTNKYLEAYLRVGEYLKTHRPLASARMETLENSNNIGIGYDPLHGSPVCYTASCQVDGFRSPIFKLNYVQSPAGGCTSKLIPEGVTMQCLPGSERTTDTQVIDKLDRLKQVTENGFEISGGAKYQWYSASYKYSKETRFIVDQIYQENSEVLYTTLKISHAKLSMFEPRMNLSDDFRYVIENLPCCDYNEIVEKYIYDYIFGYFGYSYVTTLVLGGIAQQSIIIHSSNASALEEKGIKKSHEADLQFAVSFGLKPSGNQDNVTHAMFMNSVSKSYTTMVGGDPSISKIEDWAKTVQSNPVIIKFTIKYIFDILTQAEGRFPNDANIGVKAKMIEQAVNNYIDTPIYCYGNNCSSHGNCQDTGYFQFGECQCQNGWSGLDCSKKVEEKPKPLVLSGTLCGTNTSLACGDAGLNSGCPAGWQVNQWYHCSKVATDRQPSLVGTVCGYRAGNLTVLCNGRNPYSDACPVGYQRHQQTPATFCYKTNASTDDLSGTICGMQVMEYTDWKISSSYWSIVSEITCDGYYPGRGSCPPDYISTPKTANIYWYIIEDQKQPNKKGSKGNKMLFRIVIFLVIHHEIGASQLLKIPITRVQSRSTSTQNCTVFQNNVTVCNRISPTFGKVAVVKSSAFESLVNEADAYFYGTIYIGTPSQPFLINFDTGSSDLWVPSSKCSSACSQFNKYTSSASSTYIANGKKFSITYGDQSGASGIFSIDTVTVNGIAVRNQTFAECTSLSGMENDVNDGILGLAYQSLTTGGEKPVFFNMWSQGLIAEPIFSFYLNPDTNATTGGELIFGGVDSTKYSDSITYIPVALEGYWEFQMTKVTVGSSVISTSSYAIADTGTTLITGPTKQIKALNVALGGTYDSASGMYTVSCSTRTLSSFPNVVFTMGGTDFVLTPLHYLIIYQESSSKYVCYSVFAALDSEDADNNDFWILGDYFLYWYYAIFDINNNRVGFAKSASYNWTPTVDSSLFLGTATATTAGTTTTATATKAVTTTTARFTTTTTTAKVATMNTTKAVTISTTTKKIVTTTKRRHRPHGSRHHHWHF</sequence>
<feature type="disulfide bond" evidence="9">
    <location>
        <begin position="375"/>
        <end position="384"/>
    </location>
</feature>
<dbReference type="PROSITE" id="PS00022">
    <property type="entry name" value="EGF_1"/>
    <property type="match status" value="1"/>
</dbReference>
<dbReference type="GO" id="GO:0006508">
    <property type="term" value="P:proteolysis"/>
    <property type="evidence" value="ECO:0007669"/>
    <property type="project" value="UniProtKB-KW"/>
</dbReference>
<dbReference type="PROSITE" id="PS51767">
    <property type="entry name" value="PEPTIDASE_A1"/>
    <property type="match status" value="1"/>
</dbReference>
<comment type="caution">
    <text evidence="9">Lacks conserved residue(s) required for the propagation of feature annotation.</text>
</comment>
<evidence type="ECO:0000256" key="2">
    <source>
        <dbReference type="ARBA" id="ARBA00022670"/>
    </source>
</evidence>
<dbReference type="Proteomes" id="UP000663852">
    <property type="component" value="Unassembled WGS sequence"/>
</dbReference>
<gene>
    <name evidence="14" type="ORF">EDS130_LOCUS38299</name>
</gene>
<organism evidence="14 15">
    <name type="scientific">Adineta ricciae</name>
    <name type="common">Rotifer</name>
    <dbReference type="NCBI Taxonomy" id="249248"/>
    <lineage>
        <taxon>Eukaryota</taxon>
        <taxon>Metazoa</taxon>
        <taxon>Spiralia</taxon>
        <taxon>Gnathifera</taxon>
        <taxon>Rotifera</taxon>
        <taxon>Eurotatoria</taxon>
        <taxon>Bdelloidea</taxon>
        <taxon>Adinetida</taxon>
        <taxon>Adinetidae</taxon>
        <taxon>Adineta</taxon>
    </lineage>
</organism>
<dbReference type="GO" id="GO:0004190">
    <property type="term" value="F:aspartic-type endopeptidase activity"/>
    <property type="evidence" value="ECO:0007669"/>
    <property type="project" value="UniProtKB-KW"/>
</dbReference>
<dbReference type="Pfam" id="PF00026">
    <property type="entry name" value="Asp"/>
    <property type="match status" value="1"/>
</dbReference>
<feature type="disulfide bond" evidence="9">
    <location>
        <begin position="356"/>
        <end position="373"/>
    </location>
</feature>
<dbReference type="InterPro" id="IPR033121">
    <property type="entry name" value="PEPTIDASE_A1"/>
</dbReference>
<feature type="disulfide bond" evidence="8">
    <location>
        <begin position="877"/>
        <end position="917"/>
    </location>
</feature>
<evidence type="ECO:0000313" key="15">
    <source>
        <dbReference type="Proteomes" id="UP000663852"/>
    </source>
</evidence>
<name>A0A815N5K6_ADIRI</name>
<dbReference type="FunFam" id="2.40.70.10:FF:000008">
    <property type="entry name" value="Cathepsin D"/>
    <property type="match status" value="1"/>
</dbReference>
<dbReference type="AlphaFoldDB" id="A0A815N5K6"/>
<evidence type="ECO:0000256" key="6">
    <source>
        <dbReference type="ARBA" id="ARBA00023180"/>
    </source>
</evidence>
<evidence type="ECO:0000256" key="10">
    <source>
        <dbReference type="RuleBase" id="RU000454"/>
    </source>
</evidence>
<evidence type="ECO:0000256" key="8">
    <source>
        <dbReference type="PIRSR" id="PIRSR601461-2"/>
    </source>
</evidence>
<dbReference type="FunFam" id="2.40.70.10:FF:000002">
    <property type="entry name" value="Vacuolar aspartic proteinase"/>
    <property type="match status" value="1"/>
</dbReference>
<dbReference type="PRINTS" id="PR00792">
    <property type="entry name" value="PEPSIN"/>
</dbReference>
<evidence type="ECO:0000256" key="3">
    <source>
        <dbReference type="ARBA" id="ARBA00022750"/>
    </source>
</evidence>
<dbReference type="InterPro" id="IPR020864">
    <property type="entry name" value="MACPF"/>
</dbReference>
<dbReference type="PROSITE" id="PS01186">
    <property type="entry name" value="EGF_2"/>
    <property type="match status" value="1"/>
</dbReference>
<dbReference type="EMBL" id="CAJNOJ010000396">
    <property type="protein sequence ID" value="CAF1432433.1"/>
    <property type="molecule type" value="Genomic_DNA"/>
</dbReference>
<dbReference type="InterPro" id="IPR001969">
    <property type="entry name" value="Aspartic_peptidase_AS"/>
</dbReference>
<evidence type="ECO:0000256" key="1">
    <source>
        <dbReference type="ARBA" id="ARBA00007447"/>
    </source>
</evidence>
<evidence type="ECO:0000259" key="11">
    <source>
        <dbReference type="PROSITE" id="PS50026"/>
    </source>
</evidence>
<dbReference type="PANTHER" id="PTHR47966">
    <property type="entry name" value="BETA-SITE APP-CLEAVING ENZYME, ISOFORM A-RELATED"/>
    <property type="match status" value="1"/>
</dbReference>
<reference evidence="14" key="1">
    <citation type="submission" date="2021-02" db="EMBL/GenBank/DDBJ databases">
        <authorList>
            <person name="Nowell W R."/>
        </authorList>
    </citation>
    <scope>NUCLEOTIDE SEQUENCE</scope>
</reference>
<accession>A0A815N5K6</accession>
<comment type="caution">
    <text evidence="14">The sequence shown here is derived from an EMBL/GenBank/DDBJ whole genome shotgun (WGS) entry which is preliminary data.</text>
</comment>
<keyword evidence="2 10" id="KW-0645">Protease</keyword>
<feature type="domain" description="EGF-like" evidence="11">
    <location>
        <begin position="347"/>
        <end position="385"/>
    </location>
</feature>
<dbReference type="OrthoDB" id="771136at2759"/>
<dbReference type="SUPFAM" id="SSF50630">
    <property type="entry name" value="Acid proteases"/>
    <property type="match status" value="1"/>
</dbReference>
<dbReference type="InterPro" id="IPR000742">
    <property type="entry name" value="EGF"/>
</dbReference>
<dbReference type="PANTHER" id="PTHR47966:SF51">
    <property type="entry name" value="BETA-SITE APP-CLEAVING ENZYME, ISOFORM A-RELATED"/>
    <property type="match status" value="1"/>
</dbReference>
<protein>
    <submittedName>
        <fullName evidence="14">Uncharacterized protein</fullName>
    </submittedName>
</protein>
<evidence type="ECO:0000256" key="7">
    <source>
        <dbReference type="PIRSR" id="PIRSR601461-1"/>
    </source>
</evidence>
<proteinExistence type="inferred from homology"/>